<proteinExistence type="inferred from homology"/>
<dbReference type="InterPro" id="IPR015422">
    <property type="entry name" value="PyrdxlP-dep_Trfase_small"/>
</dbReference>
<name>A0ABT8C139_9BACT</name>
<reference evidence="4" key="1">
    <citation type="journal article" date="2019" name="Int. J. Syst. Evol. Microbiol.">
        <title>The Global Catalogue of Microorganisms (GCM) 10K type strain sequencing project: providing services to taxonomists for standard genome sequencing and annotation.</title>
        <authorList>
            <consortium name="The Broad Institute Genomics Platform"/>
            <consortium name="The Broad Institute Genome Sequencing Center for Infectious Disease"/>
            <person name="Wu L."/>
            <person name="Ma J."/>
        </authorList>
    </citation>
    <scope>NUCLEOTIDE SEQUENCE [LARGE SCALE GENOMIC DNA]</scope>
    <source>
        <strain evidence="4">CECT 7706</strain>
    </source>
</reference>
<dbReference type="Pfam" id="PF01041">
    <property type="entry name" value="DegT_DnrJ_EryC1"/>
    <property type="match status" value="1"/>
</dbReference>
<dbReference type="InterPro" id="IPR015421">
    <property type="entry name" value="PyrdxlP-dep_Trfase_major"/>
</dbReference>
<gene>
    <name evidence="3" type="ORF">QWZ15_00015</name>
</gene>
<protein>
    <submittedName>
        <fullName evidence="3">Aminotransferase class I/II-fold pyridoxal phosphate-dependent enzyme</fullName>
    </submittedName>
</protein>
<dbReference type="GO" id="GO:0008483">
    <property type="term" value="F:transaminase activity"/>
    <property type="evidence" value="ECO:0007669"/>
    <property type="project" value="UniProtKB-KW"/>
</dbReference>
<dbReference type="Proteomes" id="UP001236663">
    <property type="component" value="Unassembled WGS sequence"/>
</dbReference>
<evidence type="ECO:0000313" key="3">
    <source>
        <dbReference type="EMBL" id="MDN3686195.1"/>
    </source>
</evidence>
<dbReference type="PANTHER" id="PTHR30244">
    <property type="entry name" value="TRANSAMINASE"/>
    <property type="match status" value="1"/>
</dbReference>
<dbReference type="PIRSF" id="PIRSF000390">
    <property type="entry name" value="PLP_StrS"/>
    <property type="match status" value="1"/>
</dbReference>
<accession>A0ABT8C139</accession>
<evidence type="ECO:0000313" key="4">
    <source>
        <dbReference type="Proteomes" id="UP001236663"/>
    </source>
</evidence>
<dbReference type="RefSeq" id="WP_163385836.1">
    <property type="nucleotide sequence ID" value="NZ_JAUFQS010000001.1"/>
</dbReference>
<keyword evidence="2" id="KW-0663">Pyridoxal phosphate</keyword>
<dbReference type="Gene3D" id="3.40.640.10">
    <property type="entry name" value="Type I PLP-dependent aspartate aminotransferase-like (Major domain)"/>
    <property type="match status" value="1"/>
</dbReference>
<keyword evidence="3" id="KW-0808">Transferase</keyword>
<evidence type="ECO:0000256" key="1">
    <source>
        <dbReference type="ARBA" id="ARBA00037999"/>
    </source>
</evidence>
<comment type="caution">
    <text evidence="3">The sequence shown here is derived from an EMBL/GenBank/DDBJ whole genome shotgun (WGS) entry which is preliminary data.</text>
</comment>
<dbReference type="InterPro" id="IPR015424">
    <property type="entry name" value="PyrdxlP-dep_Trfase"/>
</dbReference>
<dbReference type="EMBL" id="JAUFQS010000001">
    <property type="protein sequence ID" value="MDN3686195.1"/>
    <property type="molecule type" value="Genomic_DNA"/>
</dbReference>
<comment type="similarity">
    <text evidence="1 2">Belongs to the DegT/DnrJ/EryC1 family.</text>
</comment>
<keyword evidence="3" id="KW-0032">Aminotransferase</keyword>
<dbReference type="InterPro" id="IPR000653">
    <property type="entry name" value="DegT/StrS_aminotransferase"/>
</dbReference>
<dbReference type="Gene3D" id="3.90.1150.10">
    <property type="entry name" value="Aspartate Aminotransferase, domain 1"/>
    <property type="match status" value="1"/>
</dbReference>
<dbReference type="PANTHER" id="PTHR30244:SF34">
    <property type="entry name" value="DTDP-4-AMINO-4,6-DIDEOXYGALACTOSE TRANSAMINASE"/>
    <property type="match status" value="1"/>
</dbReference>
<organism evidence="3 4">
    <name type="scientific">Cyclobacterium jeungdonense</name>
    <dbReference type="NCBI Taxonomy" id="708087"/>
    <lineage>
        <taxon>Bacteria</taxon>
        <taxon>Pseudomonadati</taxon>
        <taxon>Bacteroidota</taxon>
        <taxon>Cytophagia</taxon>
        <taxon>Cytophagales</taxon>
        <taxon>Cyclobacteriaceae</taxon>
        <taxon>Cyclobacterium</taxon>
    </lineage>
</organism>
<keyword evidence="4" id="KW-1185">Reference proteome</keyword>
<dbReference type="SUPFAM" id="SSF53383">
    <property type="entry name" value="PLP-dependent transferases"/>
    <property type="match status" value="1"/>
</dbReference>
<evidence type="ECO:0000256" key="2">
    <source>
        <dbReference type="RuleBase" id="RU004508"/>
    </source>
</evidence>
<sequence length="388" mass="43388">MGKSRERVYLSFPEFQGAEIKHVMAAMEEGQIATNGRFITAFEQGLSTKFGASHVVAINSGTSAIHLALHLLGVAPGDEVLCQSFTFIASTNPILYLGAQPVLVDSEEETWNMCPDTLELTIQARLRKRKKPKAIVVVNLFGMPANWPRIKDISQRYQIPVIEDAAEAVGSRIGGQYAGTFGDLGIFSFNGNKIITTGSGGALLTENRFLAKKARYLSTQAKLDFPHYEHSELGFNYKMNNISAGIGLAQLDSLEDRIQKRRTIFRRYQQFLQELSGIHFLKEPEGFFSNRWLTTMVIDPLLAGFSARELMISLQDQEIESRLLWKPMHLQPLYKNTPFFGTGVSSTLFSQGICLPSSTGLREEEMDRVLDVVFSLHKDIMKVSDKLP</sequence>
<dbReference type="CDD" id="cd00616">
    <property type="entry name" value="AHBA_syn"/>
    <property type="match status" value="1"/>
</dbReference>